<evidence type="ECO:0000313" key="1">
    <source>
        <dbReference type="EMBL" id="KAF7989019.1"/>
    </source>
</evidence>
<comment type="caution">
    <text evidence="1">The sequence shown here is derived from an EMBL/GenBank/DDBJ whole genome shotgun (WGS) entry which is preliminary data.</text>
</comment>
<protein>
    <submittedName>
        <fullName evidence="1">Uncharacterized protein</fullName>
    </submittedName>
</protein>
<sequence>MEVECVENNFIEAKNIEKKAEFIIENSQQQLLTDTEELSDPDDDDFFIERRSDDAIIDDIKKWILRPIIIYNKNDDINPMIPDEEFELISKNGAEKAVDLFLNNSKLNPLYVRSYVYDLSLLINKQNPYNGDFKNDMKNYIEKKCIEFYKKKNSNDFKLIGELYFHKIIKINYLHYCIDDLIKNHNENDIICLIKLIKSSGYSCKLKLNQCYDIFKKIIDDKKLSNNVLNKLNKLSIIIANQLLYSHNFKSSCIDLNKQYQIQNYMMNMSPSNKPETGNIESLRQFRRQKSCENQDDNRCHAEDYHLIKNIELYNLNPIEYYNSSDDDDCDNEMIDDQYDLQTKSTTETITKLIIDRGRKNSIHSRSYAIEIFNLMNKQKYYLCEYRDVIQDYVESQCMDWINYKKPNDYLFIGELWFYRILSNEFIRGCIKLLINHSKECDIECLIKLAKGGGWSVALKLPDYKERLLKIYKYNNFQNDVKLKFKKLIERCCYEKYEVN</sequence>
<organism evidence="1 2">
    <name type="scientific">Aphidius gifuensis</name>
    <name type="common">Parasitoid wasp</name>
    <dbReference type="NCBI Taxonomy" id="684658"/>
    <lineage>
        <taxon>Eukaryota</taxon>
        <taxon>Metazoa</taxon>
        <taxon>Ecdysozoa</taxon>
        <taxon>Arthropoda</taxon>
        <taxon>Hexapoda</taxon>
        <taxon>Insecta</taxon>
        <taxon>Pterygota</taxon>
        <taxon>Neoptera</taxon>
        <taxon>Endopterygota</taxon>
        <taxon>Hymenoptera</taxon>
        <taxon>Apocrita</taxon>
        <taxon>Ichneumonoidea</taxon>
        <taxon>Braconidae</taxon>
        <taxon>Aphidiinae</taxon>
        <taxon>Aphidius</taxon>
    </lineage>
</organism>
<dbReference type="Proteomes" id="UP000639338">
    <property type="component" value="Unassembled WGS sequence"/>
</dbReference>
<dbReference type="AlphaFoldDB" id="A0A834XPF5"/>
<reference evidence="1 2" key="1">
    <citation type="submission" date="2020-08" db="EMBL/GenBank/DDBJ databases">
        <title>Aphidius gifuensis genome sequencing and assembly.</title>
        <authorList>
            <person name="Du Z."/>
        </authorList>
    </citation>
    <scope>NUCLEOTIDE SEQUENCE [LARGE SCALE GENOMIC DNA]</scope>
    <source>
        <strain evidence="1">YNYX2018</strain>
        <tissue evidence="1">Adults</tissue>
    </source>
</reference>
<dbReference type="Gene3D" id="1.25.40.180">
    <property type="match status" value="2"/>
</dbReference>
<keyword evidence="2" id="KW-1185">Reference proteome</keyword>
<dbReference type="EMBL" id="JACMRX010000005">
    <property type="protein sequence ID" value="KAF7989019.1"/>
    <property type="molecule type" value="Genomic_DNA"/>
</dbReference>
<accession>A0A834XPF5</accession>
<dbReference type="SUPFAM" id="SSF48371">
    <property type="entry name" value="ARM repeat"/>
    <property type="match status" value="2"/>
</dbReference>
<dbReference type="InterPro" id="IPR016024">
    <property type="entry name" value="ARM-type_fold"/>
</dbReference>
<proteinExistence type="predicted"/>
<name>A0A834XPF5_APHGI</name>
<gene>
    <name evidence="1" type="ORF">HCN44_007329</name>
</gene>
<evidence type="ECO:0000313" key="2">
    <source>
        <dbReference type="Proteomes" id="UP000639338"/>
    </source>
</evidence>